<evidence type="ECO:0000313" key="3">
    <source>
        <dbReference type="WBParaSite" id="PEQ_0000333701-mRNA-1"/>
    </source>
</evidence>
<dbReference type="Proteomes" id="UP000887564">
    <property type="component" value="Unplaced"/>
</dbReference>
<name>A0A914R9J7_PAREQ</name>
<evidence type="ECO:0000256" key="1">
    <source>
        <dbReference type="SAM" id="MobiDB-lite"/>
    </source>
</evidence>
<reference evidence="3" key="1">
    <citation type="submission" date="2022-11" db="UniProtKB">
        <authorList>
            <consortium name="WormBaseParasite"/>
        </authorList>
    </citation>
    <scope>IDENTIFICATION</scope>
</reference>
<protein>
    <submittedName>
        <fullName evidence="3">Uncharacterized protein</fullName>
    </submittedName>
</protein>
<proteinExistence type="predicted"/>
<sequence>MRQEYVEKTKEFLRLPTRPRGGGGGRRRREQEGDEFVNDSSDMGDWGNDEGSESRRKKVRHRFLISSNLSSFMVYHENLDFDPVMAQQPSKHLHFLV</sequence>
<feature type="compositionally biased region" description="Basic and acidic residues" evidence="1">
    <location>
        <begin position="1"/>
        <end position="13"/>
    </location>
</feature>
<organism evidence="2 3">
    <name type="scientific">Parascaris equorum</name>
    <name type="common">Equine roundworm</name>
    <dbReference type="NCBI Taxonomy" id="6256"/>
    <lineage>
        <taxon>Eukaryota</taxon>
        <taxon>Metazoa</taxon>
        <taxon>Ecdysozoa</taxon>
        <taxon>Nematoda</taxon>
        <taxon>Chromadorea</taxon>
        <taxon>Rhabditida</taxon>
        <taxon>Spirurina</taxon>
        <taxon>Ascaridomorpha</taxon>
        <taxon>Ascaridoidea</taxon>
        <taxon>Ascarididae</taxon>
        <taxon>Parascaris</taxon>
    </lineage>
</organism>
<dbReference type="AlphaFoldDB" id="A0A914R9J7"/>
<feature type="region of interest" description="Disordered" evidence="1">
    <location>
        <begin position="1"/>
        <end position="57"/>
    </location>
</feature>
<accession>A0A914R9J7</accession>
<keyword evidence="2" id="KW-1185">Reference proteome</keyword>
<dbReference type="WBParaSite" id="PEQ_0000333701-mRNA-1">
    <property type="protein sequence ID" value="PEQ_0000333701-mRNA-1"/>
    <property type="gene ID" value="PEQ_0000333701"/>
</dbReference>
<evidence type="ECO:0000313" key="2">
    <source>
        <dbReference type="Proteomes" id="UP000887564"/>
    </source>
</evidence>